<sequence length="157" mass="16785">MINALGLFTAFHTAISILAILAGVFAIRALLGASVTRAWTSWFLYLAVATSVTGFFFPFHGMTPAIAVGIIALLVLAAVFIADRSSPRSRVGRWVYAGGIVISEYFLVFVLVAQGFAKIPLLHAAAPTQQEPPFAIAQLAVLALFIVLGILALRRSR</sequence>
<dbReference type="EMBL" id="CP035704">
    <property type="protein sequence ID" value="QBB72022.1"/>
    <property type="molecule type" value="Genomic_DNA"/>
</dbReference>
<dbReference type="AlphaFoldDB" id="A0A411HNH8"/>
<evidence type="ECO:0000313" key="3">
    <source>
        <dbReference type="Proteomes" id="UP000291562"/>
    </source>
</evidence>
<feature type="transmembrane region" description="Helical" evidence="1">
    <location>
        <begin position="94"/>
        <end position="114"/>
    </location>
</feature>
<keyword evidence="1" id="KW-0812">Transmembrane</keyword>
<feature type="transmembrane region" description="Helical" evidence="1">
    <location>
        <begin position="42"/>
        <end position="59"/>
    </location>
</feature>
<keyword evidence="1" id="KW-0472">Membrane</keyword>
<reference evidence="2 3" key="1">
    <citation type="submission" date="2019-01" db="EMBL/GenBank/DDBJ databases">
        <title>Pseudolysobacter antarctica gen. nov., sp. nov., isolated from Fildes Peninsula, Antarctica.</title>
        <authorList>
            <person name="Wei Z."/>
            <person name="Peng F."/>
        </authorList>
    </citation>
    <scope>NUCLEOTIDE SEQUENCE [LARGE SCALE GENOMIC DNA]</scope>
    <source>
        <strain evidence="2 3">AQ6-296</strain>
    </source>
</reference>
<dbReference type="KEGG" id="xbc:ELE36_17550"/>
<dbReference type="RefSeq" id="WP_129835599.1">
    <property type="nucleotide sequence ID" value="NZ_CP035704.1"/>
</dbReference>
<keyword evidence="1" id="KW-1133">Transmembrane helix</keyword>
<organism evidence="2 3">
    <name type="scientific">Pseudolysobacter antarcticus</name>
    <dbReference type="NCBI Taxonomy" id="2511995"/>
    <lineage>
        <taxon>Bacteria</taxon>
        <taxon>Pseudomonadati</taxon>
        <taxon>Pseudomonadota</taxon>
        <taxon>Gammaproteobacteria</taxon>
        <taxon>Lysobacterales</taxon>
        <taxon>Rhodanobacteraceae</taxon>
        <taxon>Pseudolysobacter</taxon>
    </lineage>
</organism>
<dbReference type="OrthoDB" id="122197at2"/>
<keyword evidence="3" id="KW-1185">Reference proteome</keyword>
<protein>
    <recommendedName>
        <fullName evidence="4">DUF2306 domain-containing protein</fullName>
    </recommendedName>
</protein>
<name>A0A411HNH8_9GAMM</name>
<feature type="transmembrane region" description="Helical" evidence="1">
    <location>
        <begin position="134"/>
        <end position="153"/>
    </location>
</feature>
<evidence type="ECO:0000313" key="2">
    <source>
        <dbReference type="EMBL" id="QBB72022.1"/>
    </source>
</evidence>
<dbReference type="Proteomes" id="UP000291562">
    <property type="component" value="Chromosome"/>
</dbReference>
<feature type="transmembrane region" description="Helical" evidence="1">
    <location>
        <begin position="6"/>
        <end position="30"/>
    </location>
</feature>
<feature type="transmembrane region" description="Helical" evidence="1">
    <location>
        <begin position="65"/>
        <end position="82"/>
    </location>
</feature>
<proteinExistence type="predicted"/>
<evidence type="ECO:0008006" key="4">
    <source>
        <dbReference type="Google" id="ProtNLM"/>
    </source>
</evidence>
<gene>
    <name evidence="2" type="ORF">ELE36_17550</name>
</gene>
<evidence type="ECO:0000256" key="1">
    <source>
        <dbReference type="SAM" id="Phobius"/>
    </source>
</evidence>
<accession>A0A411HNH8</accession>